<dbReference type="PANTHER" id="PTHR43741">
    <property type="entry name" value="FMN-DEPENDENT NADH-AZOREDUCTASE 1"/>
    <property type="match status" value="1"/>
</dbReference>
<comment type="caution">
    <text evidence="6">Lacks conserved residue(s) required for the propagation of feature annotation.</text>
</comment>
<comment type="similarity">
    <text evidence="6">Belongs to the azoreductase type 1 family.</text>
</comment>
<evidence type="ECO:0000256" key="4">
    <source>
        <dbReference type="ARBA" id="ARBA00023027"/>
    </source>
</evidence>
<dbReference type="InterPro" id="IPR023048">
    <property type="entry name" value="NADH:quinone_OxRdtase_FMN_depd"/>
</dbReference>
<dbReference type="EMBL" id="JARFYM010000016">
    <property type="protein sequence ID" value="MDL2401072.1"/>
    <property type="molecule type" value="Genomic_DNA"/>
</dbReference>
<evidence type="ECO:0000259" key="7">
    <source>
        <dbReference type="Pfam" id="PF02525"/>
    </source>
</evidence>
<keyword evidence="4 6" id="KW-0520">NAD</keyword>
<feature type="domain" description="Flavodoxin-like fold" evidence="7">
    <location>
        <begin position="2"/>
        <end position="194"/>
    </location>
</feature>
<feature type="binding site" evidence="6">
    <location>
        <position position="10"/>
    </location>
    <ligand>
        <name>FMN</name>
        <dbReference type="ChEBI" id="CHEBI:58210"/>
    </ligand>
</feature>
<gene>
    <name evidence="6" type="primary">azoR</name>
    <name evidence="8" type="ORF">PY649_19390</name>
</gene>
<evidence type="ECO:0000256" key="2">
    <source>
        <dbReference type="ARBA" id="ARBA00022643"/>
    </source>
</evidence>
<evidence type="ECO:0000256" key="5">
    <source>
        <dbReference type="ARBA" id="ARBA00048542"/>
    </source>
</evidence>
<dbReference type="EC" id="1.6.5.-" evidence="6"/>
<dbReference type="HAMAP" id="MF_01216">
    <property type="entry name" value="Azoreductase_type1"/>
    <property type="match status" value="1"/>
</dbReference>
<keyword evidence="3 6" id="KW-0560">Oxidoreductase</keyword>
<dbReference type="Pfam" id="PF02525">
    <property type="entry name" value="Flavodoxin_2"/>
    <property type="match status" value="1"/>
</dbReference>
<dbReference type="RefSeq" id="WP_285870244.1">
    <property type="nucleotide sequence ID" value="NZ_JARFYM010000016.1"/>
</dbReference>
<comment type="function">
    <text evidence="6">Quinone reductase that provides resistance to thiol-specific stress caused by electrophilic quinones.</text>
</comment>
<dbReference type="Proteomes" id="UP001172645">
    <property type="component" value="Unassembled WGS sequence"/>
</dbReference>
<proteinExistence type="inferred from homology"/>
<evidence type="ECO:0000256" key="1">
    <source>
        <dbReference type="ARBA" id="ARBA00022630"/>
    </source>
</evidence>
<name>A0ABT7JYR3_9HYPH</name>
<comment type="catalytic activity">
    <reaction evidence="5">
        <text>N,N-dimethyl-1,4-phenylenediamine + anthranilate + 2 NAD(+) = 2-(4-dimethylaminophenyl)diazenylbenzoate + 2 NADH + 2 H(+)</text>
        <dbReference type="Rhea" id="RHEA:55872"/>
        <dbReference type="ChEBI" id="CHEBI:15378"/>
        <dbReference type="ChEBI" id="CHEBI:15783"/>
        <dbReference type="ChEBI" id="CHEBI:16567"/>
        <dbReference type="ChEBI" id="CHEBI:57540"/>
        <dbReference type="ChEBI" id="CHEBI:57945"/>
        <dbReference type="ChEBI" id="CHEBI:71579"/>
        <dbReference type="EC" id="1.7.1.17"/>
    </reaction>
    <physiologicalReaction direction="right-to-left" evidence="5">
        <dbReference type="Rhea" id="RHEA:55874"/>
    </physiologicalReaction>
</comment>
<comment type="cofactor">
    <cofactor evidence="6">
        <name>FMN</name>
        <dbReference type="ChEBI" id="CHEBI:58210"/>
    </cofactor>
    <text evidence="6">Binds 1 FMN per subunit.</text>
</comment>
<dbReference type="EC" id="1.7.1.17" evidence="6"/>
<dbReference type="PANTHER" id="PTHR43741:SF4">
    <property type="entry name" value="FMN-DEPENDENT NADH:QUINONE OXIDOREDUCTASE"/>
    <property type="match status" value="1"/>
</dbReference>
<dbReference type="InterPro" id="IPR029039">
    <property type="entry name" value="Flavoprotein-like_sf"/>
</dbReference>
<dbReference type="Gene3D" id="3.40.50.360">
    <property type="match status" value="1"/>
</dbReference>
<keyword evidence="9" id="KW-1185">Reference proteome</keyword>
<keyword evidence="1 6" id="KW-0285">Flavoprotein</keyword>
<organism evidence="8 9">
    <name type="scientific">Rhizobium mayense</name>
    <dbReference type="NCBI Taxonomy" id="1312184"/>
    <lineage>
        <taxon>Bacteria</taxon>
        <taxon>Pseudomonadati</taxon>
        <taxon>Pseudomonadota</taxon>
        <taxon>Alphaproteobacteria</taxon>
        <taxon>Hyphomicrobiales</taxon>
        <taxon>Rhizobiaceae</taxon>
        <taxon>Rhizobium/Agrobacterium group</taxon>
        <taxon>Rhizobium</taxon>
    </lineage>
</organism>
<comment type="function">
    <text evidence="6">Also exhibits azoreductase activity. Catalyzes the reductive cleavage of the azo bond in aromatic azo compounds to the corresponding amines.</text>
</comment>
<evidence type="ECO:0000256" key="6">
    <source>
        <dbReference type="HAMAP-Rule" id="MF_01216"/>
    </source>
</evidence>
<evidence type="ECO:0000256" key="3">
    <source>
        <dbReference type="ARBA" id="ARBA00023002"/>
    </source>
</evidence>
<keyword evidence="2 6" id="KW-0288">FMN</keyword>
<comment type="caution">
    <text evidence="8">The sequence shown here is derived from an EMBL/GenBank/DDBJ whole genome shotgun (WGS) entry which is preliminary data.</text>
</comment>
<comment type="subunit">
    <text evidence="6">Homodimer.</text>
</comment>
<reference evidence="8" key="1">
    <citation type="submission" date="2023-06" db="EMBL/GenBank/DDBJ databases">
        <title>Phylogenetic Diversity of Rhizobium strains.</title>
        <authorList>
            <person name="Moura F.T."/>
            <person name="Helene L.C.F."/>
            <person name="Hungria M."/>
        </authorList>
    </citation>
    <scope>NUCLEOTIDE SEQUENCE</scope>
    <source>
        <strain evidence="8">CCGE526</strain>
    </source>
</reference>
<evidence type="ECO:0000313" key="8">
    <source>
        <dbReference type="EMBL" id="MDL2401072.1"/>
    </source>
</evidence>
<protein>
    <recommendedName>
        <fullName evidence="6">FMN dependent NADH:quinone oxidoreductase</fullName>
        <ecNumber evidence="6">1.6.5.-</ecNumber>
    </recommendedName>
    <alternativeName>
        <fullName evidence="6">Azo-dye reductase</fullName>
    </alternativeName>
    <alternativeName>
        <fullName evidence="6">FMN-dependent NADH-azo compound oxidoreductase</fullName>
    </alternativeName>
    <alternativeName>
        <fullName evidence="6">FMN-dependent NADH-azoreductase</fullName>
        <ecNumber evidence="6">1.7.1.17</ecNumber>
    </alternativeName>
</protein>
<accession>A0ABT7JYR3</accession>
<evidence type="ECO:0000313" key="9">
    <source>
        <dbReference type="Proteomes" id="UP001172645"/>
    </source>
</evidence>
<dbReference type="InterPro" id="IPR003680">
    <property type="entry name" value="Flavodoxin_fold"/>
</dbReference>
<sequence>MKTILLVNASPLGSASRAYATARKAADNLLESEANIRLIERDLSATHPSPITKDYADAVVQRAERDAPAFAQSEILIQELIDCDYLIVATPMHNFTVPASLKLWIDYVLRVNRTFTHRDGYKIGLLADRPTLVVVGSGGVYHGAHAKQPDYLSSYFTHVLATIGINTVQFIHLQGLVRPDMAEQSRILAERQLAAHPVFGLERRAFI</sequence>
<dbReference type="InterPro" id="IPR050104">
    <property type="entry name" value="FMN-dep_NADH:Q_OxRdtase_AzoR1"/>
</dbReference>
<dbReference type="SUPFAM" id="SSF52218">
    <property type="entry name" value="Flavoproteins"/>
    <property type="match status" value="1"/>
</dbReference>
<comment type="catalytic activity">
    <reaction evidence="6">
        <text>2 a quinone + NADH + H(+) = 2 a 1,4-benzosemiquinone + NAD(+)</text>
        <dbReference type="Rhea" id="RHEA:65952"/>
        <dbReference type="ChEBI" id="CHEBI:15378"/>
        <dbReference type="ChEBI" id="CHEBI:57540"/>
        <dbReference type="ChEBI" id="CHEBI:57945"/>
        <dbReference type="ChEBI" id="CHEBI:132124"/>
        <dbReference type="ChEBI" id="CHEBI:134225"/>
    </reaction>
</comment>